<dbReference type="CDD" id="cd01392">
    <property type="entry name" value="HTH_LacI"/>
    <property type="match status" value="1"/>
</dbReference>
<sequence>MRNSSAPRLTDIAKRAGVSIAAVSIALNKSESNRVSAERRQKILRIAEEMGYVPNELARALAERRTRLLGLVVPLRDPIFFNQFIAQALSGIQSTLMKRGYNLLVFSPSGKPGRATRDQILESRFMDGLVFINTRSCTAGDVKRTIEELDRAQIKFAMINSYYGRAPINYVGVDDAAIGSAAVDYLTERGHKRIAFLSGSATLPAHQQLVKGMRRSLEKRGLELKPELIGCTGYEVERAFQILDDWFRTKRDRPTAILTADDQLLLNLYDYAEQRGLKMPGDIAVLNRGNSTPEHHLRPRPTTLVTPTLRMGELAAELLIDSIEKPGTPPQRVLLPFELVQGATT</sequence>
<feature type="domain" description="HTH lacI-type" evidence="4">
    <location>
        <begin position="7"/>
        <end position="63"/>
    </location>
</feature>
<organism evidence="5 6">
    <name type="scientific">Bryocella elongata</name>
    <dbReference type="NCBI Taxonomy" id="863522"/>
    <lineage>
        <taxon>Bacteria</taxon>
        <taxon>Pseudomonadati</taxon>
        <taxon>Acidobacteriota</taxon>
        <taxon>Terriglobia</taxon>
        <taxon>Terriglobales</taxon>
        <taxon>Acidobacteriaceae</taxon>
        <taxon>Bryocella</taxon>
    </lineage>
</organism>
<dbReference type="AlphaFoldDB" id="A0A1H5TBD4"/>
<dbReference type="PANTHER" id="PTHR30146">
    <property type="entry name" value="LACI-RELATED TRANSCRIPTIONAL REPRESSOR"/>
    <property type="match status" value="1"/>
</dbReference>
<evidence type="ECO:0000256" key="1">
    <source>
        <dbReference type="ARBA" id="ARBA00023015"/>
    </source>
</evidence>
<dbReference type="InterPro" id="IPR000843">
    <property type="entry name" value="HTH_LacI"/>
</dbReference>
<protein>
    <submittedName>
        <fullName evidence="5">Transcriptional regulator, LacI family</fullName>
    </submittedName>
</protein>
<dbReference type="SUPFAM" id="SSF53822">
    <property type="entry name" value="Periplasmic binding protein-like I"/>
    <property type="match status" value="1"/>
</dbReference>
<reference evidence="5 6" key="1">
    <citation type="submission" date="2016-10" db="EMBL/GenBank/DDBJ databases">
        <authorList>
            <person name="de Groot N.N."/>
        </authorList>
    </citation>
    <scope>NUCLEOTIDE SEQUENCE [LARGE SCALE GENOMIC DNA]</scope>
    <source>
        <strain evidence="5 6">DSM 22489</strain>
    </source>
</reference>
<dbReference type="GO" id="GO:0003700">
    <property type="term" value="F:DNA-binding transcription factor activity"/>
    <property type="evidence" value="ECO:0007669"/>
    <property type="project" value="TreeGrafter"/>
</dbReference>
<dbReference type="EMBL" id="FNVA01000001">
    <property type="protein sequence ID" value="SEF60074.1"/>
    <property type="molecule type" value="Genomic_DNA"/>
</dbReference>
<dbReference type="OrthoDB" id="9788209at2"/>
<evidence type="ECO:0000313" key="6">
    <source>
        <dbReference type="Proteomes" id="UP000236728"/>
    </source>
</evidence>
<dbReference type="Proteomes" id="UP000236728">
    <property type="component" value="Unassembled WGS sequence"/>
</dbReference>
<keyword evidence="6" id="KW-1185">Reference proteome</keyword>
<accession>A0A1H5TBD4</accession>
<proteinExistence type="predicted"/>
<evidence type="ECO:0000256" key="2">
    <source>
        <dbReference type="ARBA" id="ARBA00023125"/>
    </source>
</evidence>
<dbReference type="Gene3D" id="3.40.50.2300">
    <property type="match status" value="2"/>
</dbReference>
<dbReference type="Gene3D" id="1.10.260.40">
    <property type="entry name" value="lambda repressor-like DNA-binding domains"/>
    <property type="match status" value="1"/>
</dbReference>
<gene>
    <name evidence="5" type="ORF">SAMN05421819_0546</name>
</gene>
<dbReference type="Pfam" id="PF13377">
    <property type="entry name" value="Peripla_BP_3"/>
    <property type="match status" value="1"/>
</dbReference>
<dbReference type="InterPro" id="IPR010982">
    <property type="entry name" value="Lambda_DNA-bd_dom_sf"/>
</dbReference>
<dbReference type="InterPro" id="IPR046335">
    <property type="entry name" value="LacI/GalR-like_sensor"/>
</dbReference>
<keyword evidence="2" id="KW-0238">DNA-binding</keyword>
<dbReference type="RefSeq" id="WP_103931463.1">
    <property type="nucleotide sequence ID" value="NZ_FNVA01000001.1"/>
</dbReference>
<evidence type="ECO:0000256" key="3">
    <source>
        <dbReference type="ARBA" id="ARBA00023163"/>
    </source>
</evidence>
<dbReference type="PANTHER" id="PTHR30146:SF109">
    <property type="entry name" value="HTH-TYPE TRANSCRIPTIONAL REGULATOR GALS"/>
    <property type="match status" value="1"/>
</dbReference>
<keyword evidence="1" id="KW-0805">Transcription regulation</keyword>
<dbReference type="Pfam" id="PF00356">
    <property type="entry name" value="LacI"/>
    <property type="match status" value="1"/>
</dbReference>
<dbReference type="SUPFAM" id="SSF47413">
    <property type="entry name" value="lambda repressor-like DNA-binding domains"/>
    <property type="match status" value="1"/>
</dbReference>
<dbReference type="PROSITE" id="PS50932">
    <property type="entry name" value="HTH_LACI_2"/>
    <property type="match status" value="1"/>
</dbReference>
<keyword evidence="3" id="KW-0804">Transcription</keyword>
<evidence type="ECO:0000259" key="4">
    <source>
        <dbReference type="PROSITE" id="PS50932"/>
    </source>
</evidence>
<dbReference type="SMART" id="SM00354">
    <property type="entry name" value="HTH_LACI"/>
    <property type="match status" value="1"/>
</dbReference>
<dbReference type="InterPro" id="IPR028082">
    <property type="entry name" value="Peripla_BP_I"/>
</dbReference>
<name>A0A1H5TBD4_9BACT</name>
<dbReference type="CDD" id="cd06267">
    <property type="entry name" value="PBP1_LacI_sugar_binding-like"/>
    <property type="match status" value="1"/>
</dbReference>
<evidence type="ECO:0000313" key="5">
    <source>
        <dbReference type="EMBL" id="SEF60074.1"/>
    </source>
</evidence>
<dbReference type="GO" id="GO:0000976">
    <property type="term" value="F:transcription cis-regulatory region binding"/>
    <property type="evidence" value="ECO:0007669"/>
    <property type="project" value="TreeGrafter"/>
</dbReference>